<name>A0ABV0NVH2_9TELE</name>
<dbReference type="Proteomes" id="UP001476798">
    <property type="component" value="Unassembled WGS sequence"/>
</dbReference>
<gene>
    <name evidence="1" type="ORF">GOODEAATRI_017749</name>
</gene>
<evidence type="ECO:0000313" key="2">
    <source>
        <dbReference type="Proteomes" id="UP001476798"/>
    </source>
</evidence>
<reference evidence="1 2" key="1">
    <citation type="submission" date="2021-06" db="EMBL/GenBank/DDBJ databases">
        <authorList>
            <person name="Palmer J.M."/>
        </authorList>
    </citation>
    <scope>NUCLEOTIDE SEQUENCE [LARGE SCALE GENOMIC DNA]</scope>
    <source>
        <strain evidence="1 2">GA_2019</strain>
        <tissue evidence="1">Muscle</tissue>
    </source>
</reference>
<organism evidence="1 2">
    <name type="scientific">Goodea atripinnis</name>
    <dbReference type="NCBI Taxonomy" id="208336"/>
    <lineage>
        <taxon>Eukaryota</taxon>
        <taxon>Metazoa</taxon>
        <taxon>Chordata</taxon>
        <taxon>Craniata</taxon>
        <taxon>Vertebrata</taxon>
        <taxon>Euteleostomi</taxon>
        <taxon>Actinopterygii</taxon>
        <taxon>Neopterygii</taxon>
        <taxon>Teleostei</taxon>
        <taxon>Neoteleostei</taxon>
        <taxon>Acanthomorphata</taxon>
        <taxon>Ovalentaria</taxon>
        <taxon>Atherinomorphae</taxon>
        <taxon>Cyprinodontiformes</taxon>
        <taxon>Goodeidae</taxon>
        <taxon>Goodea</taxon>
    </lineage>
</organism>
<proteinExistence type="predicted"/>
<protein>
    <submittedName>
        <fullName evidence="1">Uncharacterized protein</fullName>
    </submittedName>
</protein>
<evidence type="ECO:0000313" key="1">
    <source>
        <dbReference type="EMBL" id="MEQ2175414.1"/>
    </source>
</evidence>
<accession>A0ABV0NVH2</accession>
<comment type="caution">
    <text evidence="1">The sequence shown here is derived from an EMBL/GenBank/DDBJ whole genome shotgun (WGS) entry which is preliminary data.</text>
</comment>
<sequence>MLEEKGEDRHNVRVLGQRWNDPPFSQRSPTQPELQLHHPVCLSQRPPFSHSHRCWQSAPKRPAFTGRTHPSSRTCARSISFAAGGSILAQAELLTVCSIKPSWALWEKNRHKHSGVTSSSPVFVDDHFSRQRKLTFCAVGSGPARHACTLPAGRVADAAVATTTGLVTSRPIETSRARCQETEKTISLPPGEL</sequence>
<dbReference type="EMBL" id="JAHRIO010051439">
    <property type="protein sequence ID" value="MEQ2175414.1"/>
    <property type="molecule type" value="Genomic_DNA"/>
</dbReference>
<keyword evidence="2" id="KW-1185">Reference proteome</keyword>